<protein>
    <submittedName>
        <fullName evidence="1">Uncharacterized protein</fullName>
    </submittedName>
</protein>
<organism evidence="1 2">
    <name type="scientific">Candidatus Flavonifractor merdipullorum</name>
    <dbReference type="NCBI Taxonomy" id="2838590"/>
    <lineage>
        <taxon>Bacteria</taxon>
        <taxon>Bacillati</taxon>
        <taxon>Bacillota</taxon>
        <taxon>Clostridia</taxon>
        <taxon>Eubacteriales</taxon>
        <taxon>Oscillospiraceae</taxon>
        <taxon>Flavonifractor</taxon>
    </lineage>
</organism>
<dbReference type="Proteomes" id="UP000824192">
    <property type="component" value="Unassembled WGS sequence"/>
</dbReference>
<reference evidence="1" key="1">
    <citation type="journal article" date="2021" name="PeerJ">
        <title>Extensive microbial diversity within the chicken gut microbiome revealed by metagenomics and culture.</title>
        <authorList>
            <person name="Gilroy R."/>
            <person name="Ravi A."/>
            <person name="Getino M."/>
            <person name="Pursley I."/>
            <person name="Horton D.L."/>
            <person name="Alikhan N.F."/>
            <person name="Baker D."/>
            <person name="Gharbi K."/>
            <person name="Hall N."/>
            <person name="Watson M."/>
            <person name="Adriaenssens E.M."/>
            <person name="Foster-Nyarko E."/>
            <person name="Jarju S."/>
            <person name="Secka A."/>
            <person name="Antonio M."/>
            <person name="Oren A."/>
            <person name="Chaudhuri R.R."/>
            <person name="La Ragione R."/>
            <person name="Hildebrand F."/>
            <person name="Pallen M.J."/>
        </authorList>
    </citation>
    <scope>NUCLEOTIDE SEQUENCE</scope>
    <source>
        <strain evidence="1">ChiGjej6B6-1540</strain>
    </source>
</reference>
<name>A0A9D1UNV2_9FIRM</name>
<reference evidence="1" key="2">
    <citation type="submission" date="2021-04" db="EMBL/GenBank/DDBJ databases">
        <authorList>
            <person name="Gilroy R."/>
        </authorList>
    </citation>
    <scope>NUCLEOTIDE SEQUENCE</scope>
    <source>
        <strain evidence="1">ChiGjej6B6-1540</strain>
    </source>
</reference>
<dbReference type="SUPFAM" id="SSF52540">
    <property type="entry name" value="P-loop containing nucleoside triphosphate hydrolases"/>
    <property type="match status" value="1"/>
</dbReference>
<sequence>MDFTTSPDYDTQKFKCPYCFFEMTHKDVLFRANTGFTAEELEEEDDSGFTMVSSNADRRKDQDLEIKRLFRRYDDESSFSSDKKLDEPLIDFWKSCGGSSGYVNADPKWDYPHIDPKDQSTFQQMIRMDTQAGGQTPGPDGFVRDSDGFILRVFDRFSNSALPMTRLCPHCHNPLPLPDYGKFPVIFIGVVGITSAGKTVYINQVLTHFTTFMYHSGYVLGPAALNVNKNEVVRQNAPLPSSTDDKVMRRPLAASLHREDDPSRGITIVFYDIAGENCVPPDENLPPDTKQKKLDRQAIIGQFISHCDGLIFLIDPNQVPVFSQSDEPGSYS</sequence>
<comment type="caution">
    <text evidence="1">The sequence shown here is derived from an EMBL/GenBank/DDBJ whole genome shotgun (WGS) entry which is preliminary data.</text>
</comment>
<dbReference type="AlphaFoldDB" id="A0A9D1UNV2"/>
<evidence type="ECO:0000313" key="1">
    <source>
        <dbReference type="EMBL" id="HIW94724.1"/>
    </source>
</evidence>
<evidence type="ECO:0000313" key="2">
    <source>
        <dbReference type="Proteomes" id="UP000824192"/>
    </source>
</evidence>
<dbReference type="EMBL" id="DXGA01000202">
    <property type="protein sequence ID" value="HIW94724.1"/>
    <property type="molecule type" value="Genomic_DNA"/>
</dbReference>
<accession>A0A9D1UNV2</accession>
<feature type="non-terminal residue" evidence="1">
    <location>
        <position position="332"/>
    </location>
</feature>
<dbReference type="InterPro" id="IPR027417">
    <property type="entry name" value="P-loop_NTPase"/>
</dbReference>
<proteinExistence type="predicted"/>
<gene>
    <name evidence="1" type="ORF">H9868_09350</name>
</gene>